<keyword evidence="4" id="KW-1133">Transmembrane helix</keyword>
<feature type="transmembrane region" description="Helical" evidence="4">
    <location>
        <begin position="229"/>
        <end position="251"/>
    </location>
</feature>
<dbReference type="SUPFAM" id="SSF52058">
    <property type="entry name" value="L domain-like"/>
    <property type="match status" value="1"/>
</dbReference>
<evidence type="ECO:0000256" key="3">
    <source>
        <dbReference type="SAM" id="MobiDB-lite"/>
    </source>
</evidence>
<feature type="transmembrane region" description="Helical" evidence="4">
    <location>
        <begin position="311"/>
        <end position="334"/>
    </location>
</feature>
<keyword evidence="2" id="KW-0677">Repeat</keyword>
<dbReference type="Gene3D" id="3.80.10.10">
    <property type="entry name" value="Ribonuclease Inhibitor"/>
    <property type="match status" value="1"/>
</dbReference>
<evidence type="ECO:0000256" key="1">
    <source>
        <dbReference type="ARBA" id="ARBA00022614"/>
    </source>
</evidence>
<dbReference type="InterPro" id="IPR050216">
    <property type="entry name" value="LRR_domain-containing"/>
</dbReference>
<dbReference type="Proteomes" id="UP000794436">
    <property type="component" value="Unassembled WGS sequence"/>
</dbReference>
<comment type="caution">
    <text evidence="5">The sequence shown here is derived from an EMBL/GenBank/DDBJ whole genome shotgun (WGS) entry which is preliminary data.</text>
</comment>
<dbReference type="PANTHER" id="PTHR48051:SF1">
    <property type="entry name" value="RAS SUPPRESSOR PROTEIN 1"/>
    <property type="match status" value="1"/>
</dbReference>
<feature type="transmembrane region" description="Helical" evidence="4">
    <location>
        <begin position="105"/>
        <end position="132"/>
    </location>
</feature>
<evidence type="ECO:0000313" key="6">
    <source>
        <dbReference type="Proteomes" id="UP000794436"/>
    </source>
</evidence>
<dbReference type="EMBL" id="SPLM01000036">
    <property type="protein sequence ID" value="TMW66360.1"/>
    <property type="molecule type" value="Genomic_DNA"/>
</dbReference>
<keyword evidence="4" id="KW-0812">Transmembrane</keyword>
<evidence type="ECO:0000313" key="5">
    <source>
        <dbReference type="EMBL" id="TMW66360.1"/>
    </source>
</evidence>
<gene>
    <name evidence="5" type="ORF">Poli38472_004125</name>
</gene>
<feature type="region of interest" description="Disordered" evidence="3">
    <location>
        <begin position="729"/>
        <end position="750"/>
    </location>
</feature>
<proteinExistence type="predicted"/>
<evidence type="ECO:0000256" key="4">
    <source>
        <dbReference type="SAM" id="Phobius"/>
    </source>
</evidence>
<dbReference type="PANTHER" id="PTHR48051">
    <property type="match status" value="1"/>
</dbReference>
<name>A0A8K1FJS1_PYTOL</name>
<keyword evidence="4" id="KW-0472">Membrane</keyword>
<feature type="transmembrane region" description="Helical" evidence="4">
    <location>
        <begin position="272"/>
        <end position="291"/>
    </location>
</feature>
<feature type="transmembrane region" description="Helical" evidence="4">
    <location>
        <begin position="413"/>
        <end position="440"/>
    </location>
</feature>
<sequence>MVSAGSDTGRRSLTRLTHHLITPVTDRAKRSAVRFAKIVNKTEPPPRLTVGLSRRGLAIAWSIVLFFHLFNAFYTLGMAYLYHFLRKPLMEYYVEVLHMLPQSEFVWVTAIYACISAFNFIGAFQMIGYSLLYRQFVFGRVKSRGAKVVSIGESEAKPKRSWFRCLSFCLPPAVIKPFKRPGTFLKRLFRAISVRGHLFDVMMIMREMIEIGSQTYQAHSSSLLVSKIWINQLFGVLVFLNCAANTIVHILQRHETGMRRFLCTMVDLFLDFAWGFIIPGNIIFYYVPIFIAHKYSLPPEYTYSDTLYIKAILDCRQFFMVSVVDAFTTTLPYLNMFSGLRNVKVLLQLRAEEELKLRHHNAQVSAASSISSDGVNLDDGAAKAEDELGKTGPALETVGEHPQPQKRKRWFKWLVLVSIPLFGLFVLFTSINASGVFAILDACGHGCKLRMRPWFSTHCACSVMEINCYDRGINGSYEEMREIFHELDPRVLNSLIVTHCPALEVPSEIRSFSNLLGLEFYNVSIVNWPAESALSHPYFPILGYLYIARSKMDGIPDGLTHDLTGSLVDIEISGSEVGHIPDDLGTKWPNVLMFYLEFCDLQEFPVAIASMALTDLSLTGNSIASIPEGLLTNALDWMYVYLDRNPLKSLPETIGDLPSLVYLSFQFTEIKSLPPWIYTLTSTRRTRVNAHAAPVCETVESDVQVITSNFKCKNPNTFVWNGVSPLQDKDDTRRIAPDAPMPAEPEWFSK</sequence>
<protein>
    <submittedName>
        <fullName evidence="5">Uncharacterized protein</fullName>
    </submittedName>
</protein>
<keyword evidence="6" id="KW-1185">Reference proteome</keyword>
<dbReference type="InterPro" id="IPR032675">
    <property type="entry name" value="LRR_dom_sf"/>
</dbReference>
<keyword evidence="1" id="KW-0433">Leucine-rich repeat</keyword>
<organism evidence="5 6">
    <name type="scientific">Pythium oligandrum</name>
    <name type="common">Mycoparasitic fungus</name>
    <dbReference type="NCBI Taxonomy" id="41045"/>
    <lineage>
        <taxon>Eukaryota</taxon>
        <taxon>Sar</taxon>
        <taxon>Stramenopiles</taxon>
        <taxon>Oomycota</taxon>
        <taxon>Peronosporomycetes</taxon>
        <taxon>Pythiales</taxon>
        <taxon>Pythiaceae</taxon>
        <taxon>Pythium</taxon>
    </lineage>
</organism>
<feature type="transmembrane region" description="Helical" evidence="4">
    <location>
        <begin position="57"/>
        <end position="85"/>
    </location>
</feature>
<reference evidence="5" key="1">
    <citation type="submission" date="2019-03" db="EMBL/GenBank/DDBJ databases">
        <title>Long read genome sequence of the mycoparasitic Pythium oligandrum ATCC 38472 isolated from sugarbeet rhizosphere.</title>
        <authorList>
            <person name="Gaulin E."/>
        </authorList>
    </citation>
    <scope>NUCLEOTIDE SEQUENCE</scope>
    <source>
        <strain evidence="5">ATCC 38472_TT</strain>
    </source>
</reference>
<dbReference type="GO" id="GO:0005737">
    <property type="term" value="C:cytoplasm"/>
    <property type="evidence" value="ECO:0007669"/>
    <property type="project" value="TreeGrafter"/>
</dbReference>
<evidence type="ECO:0000256" key="2">
    <source>
        <dbReference type="ARBA" id="ARBA00022737"/>
    </source>
</evidence>
<dbReference type="AlphaFoldDB" id="A0A8K1FJS1"/>
<accession>A0A8K1FJS1</accession>
<dbReference type="OrthoDB" id="116432at2759"/>